<dbReference type="PANTHER" id="PTHR37984">
    <property type="entry name" value="PROTEIN CBG26694"/>
    <property type="match status" value="1"/>
</dbReference>
<dbReference type="Gene3D" id="1.10.340.70">
    <property type="match status" value="1"/>
</dbReference>
<reference evidence="2" key="2">
    <citation type="journal article" date="2023" name="Infect Dis Poverty">
        <title>Chromosome-scale genome of the human blood fluke Schistosoma mekongi and its implications for public health.</title>
        <authorList>
            <person name="Zhou M."/>
            <person name="Xu L."/>
            <person name="Xu D."/>
            <person name="Chen W."/>
            <person name="Khan J."/>
            <person name="Hu Y."/>
            <person name="Huang H."/>
            <person name="Wei H."/>
            <person name="Zhang Y."/>
            <person name="Chusongsang P."/>
            <person name="Tanasarnprasert K."/>
            <person name="Hu X."/>
            <person name="Limpanont Y."/>
            <person name="Lv Z."/>
        </authorList>
    </citation>
    <scope>NUCLEOTIDE SEQUENCE</scope>
    <source>
        <strain evidence="2">LV_2022a</strain>
    </source>
</reference>
<protein>
    <recommendedName>
        <fullName evidence="1">Integrase zinc-binding domain-containing protein</fullName>
    </recommendedName>
</protein>
<organism evidence="2 3">
    <name type="scientific">Schistosoma mekongi</name>
    <name type="common">Parasitic worm</name>
    <dbReference type="NCBI Taxonomy" id="38744"/>
    <lineage>
        <taxon>Eukaryota</taxon>
        <taxon>Metazoa</taxon>
        <taxon>Spiralia</taxon>
        <taxon>Lophotrochozoa</taxon>
        <taxon>Platyhelminthes</taxon>
        <taxon>Trematoda</taxon>
        <taxon>Digenea</taxon>
        <taxon>Strigeidida</taxon>
        <taxon>Schistosomatoidea</taxon>
        <taxon>Schistosomatidae</taxon>
        <taxon>Schistosoma</taxon>
    </lineage>
</organism>
<dbReference type="FunFam" id="1.10.340.70:FF:000004">
    <property type="entry name" value="Retrovirus-related Pol polyprotein from transposon 297-like Protein"/>
    <property type="match status" value="1"/>
</dbReference>
<dbReference type="PANTHER" id="PTHR37984:SF15">
    <property type="entry name" value="INTEGRASE CATALYTIC DOMAIN-CONTAINING PROTEIN"/>
    <property type="match status" value="1"/>
</dbReference>
<dbReference type="InterPro" id="IPR041588">
    <property type="entry name" value="Integrase_H2C2"/>
</dbReference>
<dbReference type="AlphaFoldDB" id="A0AAE1ZHQ2"/>
<feature type="non-terminal residue" evidence="2">
    <location>
        <position position="169"/>
    </location>
</feature>
<dbReference type="InterPro" id="IPR050951">
    <property type="entry name" value="Retrovirus_Pol_polyprotein"/>
</dbReference>
<reference evidence="2" key="1">
    <citation type="submission" date="2022-04" db="EMBL/GenBank/DDBJ databases">
        <authorList>
            <person name="Xu L."/>
            <person name="Lv Z."/>
        </authorList>
    </citation>
    <scope>NUCLEOTIDE SEQUENCE</scope>
    <source>
        <strain evidence="2">LV_2022a</strain>
    </source>
</reference>
<dbReference type="EMBL" id="JALJAT010000001">
    <property type="protein sequence ID" value="KAK4474226.1"/>
    <property type="molecule type" value="Genomic_DNA"/>
</dbReference>
<gene>
    <name evidence="2" type="ORF">MN116_000117</name>
</gene>
<dbReference type="Pfam" id="PF17921">
    <property type="entry name" value="Integrase_H2C2"/>
    <property type="match status" value="1"/>
</dbReference>
<name>A0AAE1ZHQ2_SCHME</name>
<proteinExistence type="predicted"/>
<sequence>RESRHLDYIFQFSSTDMRHISGANNVVADALSRIHALNRIQGVDLVGLARLQNENNELHDELSTTTLKLQTKTIRKGTARPIVPKSYRRIIFDTLHNLSHPGVRATSKLIAQRFCWPTMNKDIKQWARSCMACQKNKVTQHNKCSLGTFPTPDAQFEHVHLDLTGPLLE</sequence>
<evidence type="ECO:0000313" key="3">
    <source>
        <dbReference type="Proteomes" id="UP001292079"/>
    </source>
</evidence>
<dbReference type="Proteomes" id="UP001292079">
    <property type="component" value="Unassembled WGS sequence"/>
</dbReference>
<evidence type="ECO:0000313" key="2">
    <source>
        <dbReference type="EMBL" id="KAK4474226.1"/>
    </source>
</evidence>
<evidence type="ECO:0000259" key="1">
    <source>
        <dbReference type="Pfam" id="PF17921"/>
    </source>
</evidence>
<accession>A0AAE1ZHQ2</accession>
<feature type="domain" description="Integrase zinc-binding" evidence="1">
    <location>
        <begin position="83"/>
        <end position="138"/>
    </location>
</feature>
<keyword evidence="3" id="KW-1185">Reference proteome</keyword>
<comment type="caution">
    <text evidence="2">The sequence shown here is derived from an EMBL/GenBank/DDBJ whole genome shotgun (WGS) entry which is preliminary data.</text>
</comment>